<dbReference type="RefSeq" id="WP_345468161.1">
    <property type="nucleotide sequence ID" value="NZ_BAABRP010000027.1"/>
</dbReference>
<evidence type="ECO:0008006" key="4">
    <source>
        <dbReference type="Google" id="ProtNLM"/>
    </source>
</evidence>
<dbReference type="EMBL" id="BAABRP010000027">
    <property type="protein sequence ID" value="GAA5514902.1"/>
    <property type="molecule type" value="Genomic_DNA"/>
</dbReference>
<evidence type="ECO:0000313" key="3">
    <source>
        <dbReference type="Proteomes" id="UP001401887"/>
    </source>
</evidence>
<evidence type="ECO:0000256" key="1">
    <source>
        <dbReference type="SAM" id="Coils"/>
    </source>
</evidence>
<sequence length="111" mass="12299">MTVLTAQALDLATAELVRATREYARSAQMEADVRFELEFAEAHALAEGVEGRNEAERKANLRLALAEEYSALKAAQDGLRDARRDLDVAQALVSSLRSQLRLLEVMREVAL</sequence>
<keyword evidence="3" id="KW-1185">Reference proteome</keyword>
<dbReference type="Proteomes" id="UP001401887">
    <property type="component" value="Unassembled WGS sequence"/>
</dbReference>
<accession>A0ABP9WC50</accession>
<comment type="caution">
    <text evidence="2">The sequence shown here is derived from an EMBL/GenBank/DDBJ whole genome shotgun (WGS) entry which is preliminary data.</text>
</comment>
<protein>
    <recommendedName>
        <fullName evidence="4">TolC family protein</fullName>
    </recommendedName>
</protein>
<organism evidence="2 3">
    <name type="scientific">Deinococcus carri</name>
    <dbReference type="NCBI Taxonomy" id="1211323"/>
    <lineage>
        <taxon>Bacteria</taxon>
        <taxon>Thermotogati</taxon>
        <taxon>Deinococcota</taxon>
        <taxon>Deinococci</taxon>
        <taxon>Deinococcales</taxon>
        <taxon>Deinococcaceae</taxon>
        <taxon>Deinococcus</taxon>
    </lineage>
</organism>
<name>A0ABP9WC50_9DEIO</name>
<evidence type="ECO:0000313" key="2">
    <source>
        <dbReference type="EMBL" id="GAA5514902.1"/>
    </source>
</evidence>
<feature type="coiled-coil region" evidence="1">
    <location>
        <begin position="72"/>
        <end position="99"/>
    </location>
</feature>
<proteinExistence type="predicted"/>
<keyword evidence="1" id="KW-0175">Coiled coil</keyword>
<gene>
    <name evidence="2" type="ORF">Dcar01_03666</name>
</gene>
<reference evidence="2 3" key="1">
    <citation type="submission" date="2024-02" db="EMBL/GenBank/DDBJ databases">
        <title>Deinococcus carri NBRC 110142.</title>
        <authorList>
            <person name="Ichikawa N."/>
            <person name="Katano-Makiyama Y."/>
            <person name="Hidaka K."/>
        </authorList>
    </citation>
    <scope>NUCLEOTIDE SEQUENCE [LARGE SCALE GENOMIC DNA]</scope>
    <source>
        <strain evidence="2 3">NBRC 110142</strain>
    </source>
</reference>